<dbReference type="AlphaFoldDB" id="A0AAD7K647"/>
<dbReference type="Proteomes" id="UP001215280">
    <property type="component" value="Unassembled WGS sequence"/>
</dbReference>
<comment type="caution">
    <text evidence="2">The sequence shown here is derived from an EMBL/GenBank/DDBJ whole genome shotgun (WGS) entry which is preliminary data.</text>
</comment>
<sequence length="451" mass="50271">MNSARSETTGYTPFFLNTGRMPHSLLWNSDRTQEYPGVANFALQRRLAIIAAHDSMIATQVKQTRSANRKRQPAPFEEGDLAHLSSKNIKFEKGRLECQLGISLDDETNEWAVDRIVSHYGRRSTALFEILWKSGDKSWMPYNQAKRLQALSEYLKAVGISNVKDLPYGSGKPPANGEEIFVGSAMSHFWEWKANDLNTEPLNEFLHSPAFPTTMAPSSTPFSNAILAPPRLLDRFEAFNKIHSVAKRISTDLFRIDIPGLNTEIMSAHTMCLYLDYNVELCTSDSLPNIIPAYYLNFAQAMNDHDDSGFGWAYLDETSASKTIVWDDAWSIADPTAFCILDHEVHSRYLTEGDISVTQTYYKNAEHLLHLEQQREVRYYKQCINKCKATTDQATAAGSKAALEAFAKKCKLMLDAADGARASGKTPNAVAGPSGANRGATSTTNPDEMDV</sequence>
<protein>
    <recommendedName>
        <fullName evidence="4">Chromo domain-containing protein</fullName>
    </recommendedName>
</protein>
<name>A0AAD7K647_9AGAR</name>
<proteinExistence type="predicted"/>
<evidence type="ECO:0000313" key="3">
    <source>
        <dbReference type="Proteomes" id="UP001215280"/>
    </source>
</evidence>
<reference evidence="2" key="1">
    <citation type="submission" date="2023-03" db="EMBL/GenBank/DDBJ databases">
        <title>Massive genome expansion in bonnet fungi (Mycena s.s.) driven by repeated elements and novel gene families across ecological guilds.</title>
        <authorList>
            <consortium name="Lawrence Berkeley National Laboratory"/>
            <person name="Harder C.B."/>
            <person name="Miyauchi S."/>
            <person name="Viragh M."/>
            <person name="Kuo A."/>
            <person name="Thoen E."/>
            <person name="Andreopoulos B."/>
            <person name="Lu D."/>
            <person name="Skrede I."/>
            <person name="Drula E."/>
            <person name="Henrissat B."/>
            <person name="Morin E."/>
            <person name="Kohler A."/>
            <person name="Barry K."/>
            <person name="LaButti K."/>
            <person name="Morin E."/>
            <person name="Salamov A."/>
            <person name="Lipzen A."/>
            <person name="Mereny Z."/>
            <person name="Hegedus B."/>
            <person name="Baldrian P."/>
            <person name="Stursova M."/>
            <person name="Weitz H."/>
            <person name="Taylor A."/>
            <person name="Grigoriev I.V."/>
            <person name="Nagy L.G."/>
            <person name="Martin F."/>
            <person name="Kauserud H."/>
        </authorList>
    </citation>
    <scope>NUCLEOTIDE SEQUENCE</scope>
    <source>
        <strain evidence="2">CBHHK188m</strain>
    </source>
</reference>
<dbReference type="EMBL" id="JARJLG010000010">
    <property type="protein sequence ID" value="KAJ7777543.1"/>
    <property type="molecule type" value="Genomic_DNA"/>
</dbReference>
<evidence type="ECO:0008006" key="4">
    <source>
        <dbReference type="Google" id="ProtNLM"/>
    </source>
</evidence>
<evidence type="ECO:0000313" key="2">
    <source>
        <dbReference type="EMBL" id="KAJ7777543.1"/>
    </source>
</evidence>
<accession>A0AAD7K647</accession>
<organism evidence="2 3">
    <name type="scientific">Mycena maculata</name>
    <dbReference type="NCBI Taxonomy" id="230809"/>
    <lineage>
        <taxon>Eukaryota</taxon>
        <taxon>Fungi</taxon>
        <taxon>Dikarya</taxon>
        <taxon>Basidiomycota</taxon>
        <taxon>Agaricomycotina</taxon>
        <taxon>Agaricomycetes</taxon>
        <taxon>Agaricomycetidae</taxon>
        <taxon>Agaricales</taxon>
        <taxon>Marasmiineae</taxon>
        <taxon>Mycenaceae</taxon>
        <taxon>Mycena</taxon>
    </lineage>
</organism>
<keyword evidence="3" id="KW-1185">Reference proteome</keyword>
<gene>
    <name evidence="2" type="ORF">DFH07DRAFT_951186</name>
</gene>
<feature type="compositionally biased region" description="Polar residues" evidence="1">
    <location>
        <begin position="439"/>
        <end position="451"/>
    </location>
</feature>
<feature type="region of interest" description="Disordered" evidence="1">
    <location>
        <begin position="422"/>
        <end position="451"/>
    </location>
</feature>
<evidence type="ECO:0000256" key="1">
    <source>
        <dbReference type="SAM" id="MobiDB-lite"/>
    </source>
</evidence>